<organism evidence="2">
    <name type="scientific">Rhipicephalus appendiculatus</name>
    <name type="common">Brown ear tick</name>
    <dbReference type="NCBI Taxonomy" id="34631"/>
    <lineage>
        <taxon>Eukaryota</taxon>
        <taxon>Metazoa</taxon>
        <taxon>Ecdysozoa</taxon>
        <taxon>Arthropoda</taxon>
        <taxon>Chelicerata</taxon>
        <taxon>Arachnida</taxon>
        <taxon>Acari</taxon>
        <taxon>Parasitiformes</taxon>
        <taxon>Ixodida</taxon>
        <taxon>Ixodoidea</taxon>
        <taxon>Ixodidae</taxon>
        <taxon>Rhipicephalinae</taxon>
        <taxon>Rhipicephalus</taxon>
        <taxon>Rhipicephalus</taxon>
    </lineage>
</organism>
<name>A0A131YBL6_RHIAP</name>
<evidence type="ECO:0000256" key="1">
    <source>
        <dbReference type="SAM" id="SignalP"/>
    </source>
</evidence>
<keyword evidence="1" id="KW-0732">Signal</keyword>
<protein>
    <recommendedName>
        <fullName evidence="3">Secreted protein</fullName>
    </recommendedName>
</protein>
<sequence>MAHLQTSTLTCRQATVLILVTSRCSLASCDDIRYPNFQGGRSCVTKTFKMAIFASPTEPRGSVVVETSLYLARTCDEKLIRCCDVGVQ</sequence>
<proteinExistence type="predicted"/>
<evidence type="ECO:0000313" key="2">
    <source>
        <dbReference type="EMBL" id="JAP76753.1"/>
    </source>
</evidence>
<dbReference type="AlphaFoldDB" id="A0A131YBL6"/>
<feature type="signal peptide" evidence="1">
    <location>
        <begin position="1"/>
        <end position="29"/>
    </location>
</feature>
<evidence type="ECO:0008006" key="3">
    <source>
        <dbReference type="Google" id="ProtNLM"/>
    </source>
</evidence>
<reference evidence="2" key="1">
    <citation type="journal article" date="2016" name="Ticks Tick Borne Dis.">
        <title>De novo assembly and annotation of the salivary gland transcriptome of Rhipicephalus appendiculatus male and female ticks during blood feeding.</title>
        <authorList>
            <person name="de Castro M.H."/>
            <person name="de Klerk D."/>
            <person name="Pienaar R."/>
            <person name="Latif A.A."/>
            <person name="Rees D.J."/>
            <person name="Mans B.J."/>
        </authorList>
    </citation>
    <scope>NUCLEOTIDE SEQUENCE</scope>
    <source>
        <tissue evidence="2">Salivary glands</tissue>
    </source>
</reference>
<dbReference type="EMBL" id="GEDV01011804">
    <property type="protein sequence ID" value="JAP76753.1"/>
    <property type="molecule type" value="Transcribed_RNA"/>
</dbReference>
<accession>A0A131YBL6</accession>
<feature type="chain" id="PRO_5007284588" description="Secreted protein" evidence="1">
    <location>
        <begin position="30"/>
        <end position="88"/>
    </location>
</feature>